<dbReference type="Pfam" id="PF07885">
    <property type="entry name" value="Ion_trans_2"/>
    <property type="match status" value="1"/>
</dbReference>
<evidence type="ECO:0000313" key="6">
    <source>
        <dbReference type="Proteomes" id="UP000248857"/>
    </source>
</evidence>
<dbReference type="SUPFAM" id="SSF81324">
    <property type="entry name" value="Voltage-gated potassium channels"/>
    <property type="match status" value="1"/>
</dbReference>
<dbReference type="Proteomes" id="UP000248857">
    <property type="component" value="Unassembled WGS sequence"/>
</dbReference>
<feature type="domain" description="RCK C-terminal" evidence="4">
    <location>
        <begin position="252"/>
        <end position="337"/>
    </location>
</feature>
<feature type="transmembrane region" description="Helical" evidence="2">
    <location>
        <begin position="65"/>
        <end position="84"/>
    </location>
</feature>
<keyword evidence="2" id="KW-1133">Transmembrane helix</keyword>
<reference evidence="5 6" key="1">
    <citation type="journal article" date="2018" name="Sci. Rep.">
        <title>A novel species of the marine cyanobacterium Acaryochloris with a unique pigment content and lifestyle.</title>
        <authorList>
            <person name="Partensky F."/>
            <person name="Six C."/>
            <person name="Ratin M."/>
            <person name="Garczarek L."/>
            <person name="Vaulot D."/>
            <person name="Probert I."/>
            <person name="Calteau A."/>
            <person name="Gourvil P."/>
            <person name="Marie D."/>
            <person name="Grebert T."/>
            <person name="Bouchier C."/>
            <person name="Le Panse S."/>
            <person name="Gachenot M."/>
            <person name="Rodriguez F."/>
            <person name="Garrido J.L."/>
        </authorList>
    </citation>
    <scope>NUCLEOTIDE SEQUENCE [LARGE SCALE GENOMIC DNA]</scope>
    <source>
        <strain evidence="5 6">RCC1774</strain>
    </source>
</reference>
<keyword evidence="5" id="KW-0813">Transport</keyword>
<feature type="transmembrane region" description="Helical" evidence="2">
    <location>
        <begin position="39"/>
        <end position="58"/>
    </location>
</feature>
<accession>A0A2W1JMQ0</accession>
<keyword evidence="5" id="KW-0407">Ion channel</keyword>
<evidence type="ECO:0000313" key="5">
    <source>
        <dbReference type="EMBL" id="PZD74630.1"/>
    </source>
</evidence>
<dbReference type="InterPro" id="IPR013099">
    <property type="entry name" value="K_chnl_dom"/>
</dbReference>
<protein>
    <submittedName>
        <fullName evidence="5">Voltage-gated potassium channel Kch</fullName>
    </submittedName>
</protein>
<dbReference type="InterPro" id="IPR036721">
    <property type="entry name" value="RCK_C_sf"/>
</dbReference>
<dbReference type="InterPro" id="IPR036291">
    <property type="entry name" value="NAD(P)-bd_dom_sf"/>
</dbReference>
<name>A0A2W1JMQ0_9CYAN</name>
<dbReference type="SUPFAM" id="SSF51735">
    <property type="entry name" value="NAD(P)-binding Rossmann-fold domains"/>
    <property type="match status" value="1"/>
</dbReference>
<evidence type="ECO:0000256" key="2">
    <source>
        <dbReference type="SAM" id="Phobius"/>
    </source>
</evidence>
<dbReference type="GO" id="GO:0008324">
    <property type="term" value="F:monoatomic cation transmembrane transporter activity"/>
    <property type="evidence" value="ECO:0007669"/>
    <property type="project" value="InterPro"/>
</dbReference>
<dbReference type="Gene3D" id="3.40.50.720">
    <property type="entry name" value="NAD(P)-binding Rossmann-like Domain"/>
    <property type="match status" value="1"/>
</dbReference>
<dbReference type="SUPFAM" id="SSF116726">
    <property type="entry name" value="TrkA C-terminal domain-like"/>
    <property type="match status" value="1"/>
</dbReference>
<keyword evidence="5" id="KW-0406">Ion transport</keyword>
<evidence type="ECO:0000259" key="3">
    <source>
        <dbReference type="PROSITE" id="PS51201"/>
    </source>
</evidence>
<dbReference type="Gene3D" id="1.10.287.70">
    <property type="match status" value="1"/>
</dbReference>
<dbReference type="InterPro" id="IPR050721">
    <property type="entry name" value="Trk_Ktr_HKT_K-transport"/>
</dbReference>
<dbReference type="PROSITE" id="PS51201">
    <property type="entry name" value="RCK_N"/>
    <property type="match status" value="1"/>
</dbReference>
<dbReference type="GO" id="GO:0006813">
    <property type="term" value="P:potassium ion transport"/>
    <property type="evidence" value="ECO:0007669"/>
    <property type="project" value="InterPro"/>
</dbReference>
<keyword evidence="2" id="KW-0812">Transmembrane</keyword>
<dbReference type="PANTHER" id="PTHR43833:SF9">
    <property type="entry name" value="POTASSIUM CHANNEL PROTEIN YUGO-RELATED"/>
    <property type="match status" value="1"/>
</dbReference>
<comment type="subcellular location">
    <subcellularLocation>
        <location evidence="1">Cell membrane</location>
        <topology evidence="1">Multi-pass membrane protein</topology>
    </subcellularLocation>
</comment>
<evidence type="ECO:0000259" key="4">
    <source>
        <dbReference type="PROSITE" id="PS51202"/>
    </source>
</evidence>
<feature type="transmembrane region" description="Helical" evidence="2">
    <location>
        <begin position="12"/>
        <end position="33"/>
    </location>
</feature>
<dbReference type="Pfam" id="PF02254">
    <property type="entry name" value="TrkA_N"/>
    <property type="match status" value="1"/>
</dbReference>
<gene>
    <name evidence="5" type="primary">kch_1</name>
    <name evidence="5" type="ORF">C1752_00872</name>
</gene>
<keyword evidence="6" id="KW-1185">Reference proteome</keyword>
<dbReference type="EMBL" id="PQWO01000002">
    <property type="protein sequence ID" value="PZD74630.1"/>
    <property type="molecule type" value="Genomic_DNA"/>
</dbReference>
<organism evidence="5 6">
    <name type="scientific">Acaryochloris thomasi RCC1774</name>
    <dbReference type="NCBI Taxonomy" id="1764569"/>
    <lineage>
        <taxon>Bacteria</taxon>
        <taxon>Bacillati</taxon>
        <taxon>Cyanobacteriota</taxon>
        <taxon>Cyanophyceae</taxon>
        <taxon>Acaryochloridales</taxon>
        <taxon>Acaryochloridaceae</taxon>
        <taxon>Acaryochloris</taxon>
        <taxon>Acaryochloris thomasi</taxon>
    </lineage>
</organism>
<dbReference type="PANTHER" id="PTHR43833">
    <property type="entry name" value="POTASSIUM CHANNEL PROTEIN 2-RELATED-RELATED"/>
    <property type="match status" value="1"/>
</dbReference>
<evidence type="ECO:0000256" key="1">
    <source>
        <dbReference type="ARBA" id="ARBA00004651"/>
    </source>
</evidence>
<feature type="domain" description="RCK N-terminal" evidence="3">
    <location>
        <begin position="113"/>
        <end position="229"/>
    </location>
</feature>
<dbReference type="PROSITE" id="PS51202">
    <property type="entry name" value="RCK_C"/>
    <property type="match status" value="1"/>
</dbReference>
<dbReference type="OrthoDB" id="9785285at2"/>
<keyword evidence="2" id="KW-0472">Membrane</keyword>
<dbReference type="InterPro" id="IPR006037">
    <property type="entry name" value="RCK_C"/>
</dbReference>
<dbReference type="Gene3D" id="3.30.70.1450">
    <property type="entry name" value="Regulator of K+ conductance, C-terminal domain"/>
    <property type="match status" value="1"/>
</dbReference>
<comment type="caution">
    <text evidence="5">The sequence shown here is derived from an EMBL/GenBank/DDBJ whole genome shotgun (WGS) entry which is preliminary data.</text>
</comment>
<sequence>MSADKYRRIQRDLFLGIGAFTAVILLGTLWYWLVEGWRWSDALYMTVITLSTVGFLEVNPLGDRGRLFTIVLIILGVVWLGYVVNRFTEAVIQGYFRNGFKIQQRQQQMGKLSNHYILCGFGRTGRQVALSLKAEQKDVIVIDTDPAIVESAQSLGCPALLGRATRDETLQQAGVGQAYCVISALPSDAENLYTVLSTKTLNPEVRVVVRANSEEATEKLNQVGADAVVSPYMAVGKRMAFAALRPQVLNFMDVAIGGNNPAVYIEEILLTDGFDGGQTVGEMGLRSQTGASILAICRTDGTLITGPTGQTSLQQQDLLICLGTDKQLQAINRLLYKAP</sequence>
<dbReference type="AlphaFoldDB" id="A0A2W1JMQ0"/>
<dbReference type="InterPro" id="IPR003148">
    <property type="entry name" value="RCK_N"/>
</dbReference>
<proteinExistence type="predicted"/>
<dbReference type="RefSeq" id="WP_110984840.1">
    <property type="nucleotide sequence ID" value="NZ_CAWNWM010000002.1"/>
</dbReference>
<dbReference type="GO" id="GO:0005886">
    <property type="term" value="C:plasma membrane"/>
    <property type="evidence" value="ECO:0007669"/>
    <property type="project" value="UniProtKB-SubCell"/>
</dbReference>